<protein>
    <submittedName>
        <fullName evidence="3">Uncharacterized protein</fullName>
    </submittedName>
</protein>
<dbReference type="Proteomes" id="UP000306954">
    <property type="component" value="Unassembled WGS sequence"/>
</dbReference>
<name>A0A4T0KSV3_WALIC</name>
<dbReference type="EMBL" id="SPOI01000081">
    <property type="protein sequence ID" value="TIB37979.1"/>
    <property type="molecule type" value="Genomic_DNA"/>
</dbReference>
<evidence type="ECO:0000313" key="5">
    <source>
        <dbReference type="Proteomes" id="UP000310689"/>
    </source>
</evidence>
<evidence type="ECO:0000313" key="2">
    <source>
        <dbReference type="EMBL" id="TIB15062.1"/>
    </source>
</evidence>
<evidence type="ECO:0000256" key="1">
    <source>
        <dbReference type="SAM" id="MobiDB-lite"/>
    </source>
</evidence>
<proteinExistence type="predicted"/>
<gene>
    <name evidence="3" type="ORF">E3P86_01925</name>
    <name evidence="2" type="ORF">E3P90_01026</name>
</gene>
<sequence length="95" mass="11043">MRIAGFRRVAFTSLRRTRSTRLYTTSKDQTKQAEEPEEPQPQPQPQQQQKKSVKQIDDEMLSKLKERDTGQEEIEEGNIGGGLKQNVRAQKFRLI</sequence>
<comment type="caution">
    <text evidence="3">The sequence shown here is derived from an EMBL/GenBank/DDBJ whole genome shotgun (WGS) entry which is preliminary data.</text>
</comment>
<dbReference type="EMBL" id="SPOF01000008">
    <property type="protein sequence ID" value="TIB15062.1"/>
    <property type="molecule type" value="Genomic_DNA"/>
</dbReference>
<evidence type="ECO:0000313" key="4">
    <source>
        <dbReference type="Proteomes" id="UP000306954"/>
    </source>
</evidence>
<accession>A0A4T0KSV3</accession>
<reference evidence="4 5" key="1">
    <citation type="submission" date="2019-03" db="EMBL/GenBank/DDBJ databases">
        <title>Sequencing 23 genomes of Wallemia ichthyophaga.</title>
        <authorList>
            <person name="Gostincar C."/>
        </authorList>
    </citation>
    <scope>NUCLEOTIDE SEQUENCE [LARGE SCALE GENOMIC DNA]</scope>
    <source>
        <strain evidence="3 5">EXF-6200</strain>
        <strain evidence="2 4">EXF-8621</strain>
    </source>
</reference>
<dbReference type="AlphaFoldDB" id="A0A4T0KSV3"/>
<organism evidence="3 5">
    <name type="scientific">Wallemia ichthyophaga</name>
    <dbReference type="NCBI Taxonomy" id="245174"/>
    <lineage>
        <taxon>Eukaryota</taxon>
        <taxon>Fungi</taxon>
        <taxon>Dikarya</taxon>
        <taxon>Basidiomycota</taxon>
        <taxon>Wallemiomycotina</taxon>
        <taxon>Wallemiomycetes</taxon>
        <taxon>Wallemiales</taxon>
        <taxon>Wallemiaceae</taxon>
        <taxon>Wallemia</taxon>
    </lineage>
</organism>
<dbReference type="Proteomes" id="UP000310689">
    <property type="component" value="Unassembled WGS sequence"/>
</dbReference>
<evidence type="ECO:0000313" key="3">
    <source>
        <dbReference type="EMBL" id="TIB37979.1"/>
    </source>
</evidence>
<feature type="region of interest" description="Disordered" evidence="1">
    <location>
        <begin position="16"/>
        <end position="95"/>
    </location>
</feature>
<feature type="compositionally biased region" description="Basic and acidic residues" evidence="1">
    <location>
        <begin position="54"/>
        <end position="70"/>
    </location>
</feature>